<reference evidence="1" key="1">
    <citation type="journal article" date="2022" name="Viruses">
        <title>Isolation of novel Xanthomonas phages for the plant pathogens X. translucens and X. campestris.</title>
        <authorList>
            <person name="Erdrich S.H."/>
            <person name="Sharma V."/>
            <person name="Schurr U."/>
            <person name="Arsova B."/>
            <person name="Frunzke J."/>
        </authorList>
    </citation>
    <scope>NUCLEOTIDE SEQUENCE</scope>
</reference>
<sequence>MLNQSASKPKRINAVKKSEFFSKLAEAFPDELYCNKIEIRFQATSAESFGDTVKTAVEVTKELGKEWGCEFSVGVEPAFLAIEVSCRV</sequence>
<accession>A0A9E7J537</accession>
<evidence type="ECO:0000313" key="2">
    <source>
        <dbReference type="Proteomes" id="UP001056424"/>
    </source>
</evidence>
<proteinExistence type="predicted"/>
<organism evidence="1 2">
    <name type="scientific">Xanthomonas phage Langgrundblatt2</name>
    <dbReference type="NCBI Taxonomy" id="2939129"/>
    <lineage>
        <taxon>Viruses</taxon>
        <taxon>Duplodnaviria</taxon>
        <taxon>Heunggongvirae</taxon>
        <taxon>Uroviricota</taxon>
        <taxon>Caudoviricetes</taxon>
        <taxon>Stanbaylleyvirinae</taxon>
        <taxon>Shirevirus</taxon>
        <taxon>Shirevirus langgrundblatt2</taxon>
    </lineage>
</organism>
<gene>
    <name evidence="1" type="ORF">Langgrundblatt2_BL2005</name>
</gene>
<evidence type="ECO:0000313" key="1">
    <source>
        <dbReference type="EMBL" id="URA06836.1"/>
    </source>
</evidence>
<dbReference type="Proteomes" id="UP001056424">
    <property type="component" value="Segment"/>
</dbReference>
<name>A0A9E7J537_9CAUD</name>
<keyword evidence="2" id="KW-1185">Reference proteome</keyword>
<dbReference type="EMBL" id="ON189043">
    <property type="protein sequence ID" value="URA06836.1"/>
    <property type="molecule type" value="Genomic_DNA"/>
</dbReference>
<protein>
    <submittedName>
        <fullName evidence="1">Uncharacterized protein</fullName>
    </submittedName>
</protein>